<evidence type="ECO:0000259" key="1">
    <source>
        <dbReference type="Pfam" id="PF01408"/>
    </source>
</evidence>
<proteinExistence type="predicted"/>
<reference evidence="4 5" key="1">
    <citation type="submission" date="2016-02" db="EMBL/GenBank/DDBJ databases">
        <title>Draft genome sequence of Hydrogenophaga sp. LPB0072.</title>
        <authorList>
            <person name="Shin S.-K."/>
            <person name="Yi H."/>
        </authorList>
    </citation>
    <scope>NUCLEOTIDE SEQUENCE [LARGE SCALE GENOMIC DNA]</scope>
    <source>
        <strain evidence="4 5">LPB0072</strain>
    </source>
</reference>
<dbReference type="Pfam" id="PF22725">
    <property type="entry name" value="GFO_IDH_MocA_C3"/>
    <property type="match status" value="1"/>
</dbReference>
<evidence type="ECO:0000313" key="3">
    <source>
        <dbReference type="EMBL" id="AOW15198.1"/>
    </source>
</evidence>
<dbReference type="Gene3D" id="3.40.50.720">
    <property type="entry name" value="NAD(P)-binding Rossmann-like Domain"/>
    <property type="match status" value="1"/>
</dbReference>
<dbReference type="InterPro" id="IPR000683">
    <property type="entry name" value="Gfo/Idh/MocA-like_OxRdtase_N"/>
</dbReference>
<dbReference type="EMBL" id="LVWD01000043">
    <property type="protein sequence ID" value="OAD39285.1"/>
    <property type="molecule type" value="Genomic_DNA"/>
</dbReference>
<dbReference type="SUPFAM" id="SSF55347">
    <property type="entry name" value="Glyceraldehyde-3-phosphate dehydrogenase-like, C-terminal domain"/>
    <property type="match status" value="1"/>
</dbReference>
<feature type="domain" description="GFO/IDH/MocA-like oxidoreductase" evidence="2">
    <location>
        <begin position="138"/>
        <end position="259"/>
    </location>
</feature>
<dbReference type="InterPro" id="IPR055170">
    <property type="entry name" value="GFO_IDH_MocA-like_dom"/>
</dbReference>
<dbReference type="GO" id="GO:0000166">
    <property type="term" value="F:nucleotide binding"/>
    <property type="evidence" value="ECO:0007669"/>
    <property type="project" value="InterPro"/>
</dbReference>
<name>A0A167GD50_9BURK</name>
<dbReference type="SUPFAM" id="SSF51735">
    <property type="entry name" value="NAD(P)-binding Rossmann-fold domains"/>
    <property type="match status" value="1"/>
</dbReference>
<dbReference type="PANTHER" id="PTHR43249">
    <property type="entry name" value="UDP-N-ACETYL-2-AMINO-2-DEOXY-D-GLUCURONATE OXIDASE"/>
    <property type="match status" value="1"/>
</dbReference>
<dbReference type="Proteomes" id="UP000185680">
    <property type="component" value="Chromosome"/>
</dbReference>
<feature type="domain" description="Gfo/Idh/MocA-like oxidoreductase N-terminal" evidence="1">
    <location>
        <begin position="10"/>
        <end position="126"/>
    </location>
</feature>
<dbReference type="AlphaFoldDB" id="A0A167GD50"/>
<keyword evidence="5" id="KW-1185">Reference proteome</keyword>
<dbReference type="OrthoDB" id="9793050at2"/>
<accession>A0A167GD50</accession>
<dbReference type="EMBL" id="CP017476">
    <property type="protein sequence ID" value="AOW15198.1"/>
    <property type="molecule type" value="Genomic_DNA"/>
</dbReference>
<dbReference type="Gene3D" id="3.30.360.10">
    <property type="entry name" value="Dihydrodipicolinate Reductase, domain 2"/>
    <property type="match status" value="1"/>
</dbReference>
<dbReference type="KEGG" id="hyl:LPB072_22690"/>
<dbReference type="Pfam" id="PF01408">
    <property type="entry name" value="GFO_IDH_MocA"/>
    <property type="match status" value="1"/>
</dbReference>
<dbReference type="InterPro" id="IPR052515">
    <property type="entry name" value="Gfo/Idh/MocA_Oxidoreductase"/>
</dbReference>
<dbReference type="Proteomes" id="UP000185657">
    <property type="component" value="Unassembled WGS sequence"/>
</dbReference>
<evidence type="ECO:0000313" key="6">
    <source>
        <dbReference type="Proteomes" id="UP000185680"/>
    </source>
</evidence>
<sequence>MNTPDLVPLKLAVIGAGLGSAPHFRSLADLADEAAVVWVLGRDLARMPAAKLPAGARATTQADDVFNDPGVDAVLILTPPDTHLHFARLAARAGKHVLVEKPLETRFDLARELVETCEAAGVLLTVMLQHRLREGALELARLLQSGALGEIVSAGAFVRWWRPQSYYDVPGRGTLARDGGGVLMTQAIHTLDLLLTFTGMPHRVSGSASTSAVHHMECEDAASALLHFDNGATAVVQATTAAFPGYPERIEINGTRGTATLTSGELNVRLIDGTEIQAGGGGGNGGGADPMAFDHAAHRAVITDFLHAMRAGCAPAVSGRSALGVMRVIEAVLASARAEGVPQSI</sequence>
<protein>
    <submittedName>
        <fullName evidence="3">Oxidoreductase</fullName>
    </submittedName>
</protein>
<gene>
    <name evidence="3" type="ORF">LPB072_22690</name>
    <name evidence="4" type="ORF">LPB72_22075</name>
</gene>
<dbReference type="InterPro" id="IPR036291">
    <property type="entry name" value="NAD(P)-bd_dom_sf"/>
</dbReference>
<evidence type="ECO:0000313" key="4">
    <source>
        <dbReference type="EMBL" id="OAD39285.1"/>
    </source>
</evidence>
<dbReference type="STRING" id="1763535.LPB072_22690"/>
<evidence type="ECO:0000259" key="2">
    <source>
        <dbReference type="Pfam" id="PF22725"/>
    </source>
</evidence>
<reference evidence="3 6" key="2">
    <citation type="submission" date="2016-10" db="EMBL/GenBank/DDBJ databases">
        <title>Hydorgenophaga sp. LPB0072 isolated from gastropod.</title>
        <authorList>
            <person name="Kim E."/>
            <person name="Yi H."/>
        </authorList>
    </citation>
    <scope>NUCLEOTIDE SEQUENCE [LARGE SCALE GENOMIC DNA]</scope>
    <source>
        <strain evidence="3 6">LPB0072</strain>
    </source>
</reference>
<dbReference type="PANTHER" id="PTHR43249:SF1">
    <property type="entry name" value="D-GLUCOSIDE 3-DEHYDROGENASE"/>
    <property type="match status" value="1"/>
</dbReference>
<dbReference type="RefSeq" id="WP_066096561.1">
    <property type="nucleotide sequence ID" value="NZ_CP017476.1"/>
</dbReference>
<evidence type="ECO:0000313" key="5">
    <source>
        <dbReference type="Proteomes" id="UP000185657"/>
    </source>
</evidence>
<organism evidence="3 6">
    <name type="scientific">Hydrogenophaga crassostreae</name>
    <dbReference type="NCBI Taxonomy" id="1763535"/>
    <lineage>
        <taxon>Bacteria</taxon>
        <taxon>Pseudomonadati</taxon>
        <taxon>Pseudomonadota</taxon>
        <taxon>Betaproteobacteria</taxon>
        <taxon>Burkholderiales</taxon>
        <taxon>Comamonadaceae</taxon>
        <taxon>Hydrogenophaga</taxon>
    </lineage>
</organism>